<accession>A0A1M5VUP6</accession>
<dbReference type="Gene3D" id="3.30.2320.30">
    <property type="entry name" value="ATP synthase, E subunit, C-terminal"/>
    <property type="match status" value="1"/>
</dbReference>
<protein>
    <submittedName>
        <fullName evidence="5">H+-ATPase subunit E/Vma4</fullName>
    </submittedName>
</protein>
<evidence type="ECO:0000256" key="2">
    <source>
        <dbReference type="ARBA" id="ARBA00022448"/>
    </source>
</evidence>
<dbReference type="AlphaFoldDB" id="A0A1M5VUP6"/>
<dbReference type="GO" id="GO:0046961">
    <property type="term" value="F:proton-transporting ATPase activity, rotational mechanism"/>
    <property type="evidence" value="ECO:0007669"/>
    <property type="project" value="InterPro"/>
</dbReference>
<keyword evidence="4" id="KW-0175">Coiled coil</keyword>
<evidence type="ECO:0000313" key="6">
    <source>
        <dbReference type="Proteomes" id="UP000184389"/>
    </source>
</evidence>
<dbReference type="RefSeq" id="WP_072743740.1">
    <property type="nucleotide sequence ID" value="NZ_FQXR01000004.1"/>
</dbReference>
<feature type="coiled-coil region" evidence="4">
    <location>
        <begin position="13"/>
        <end position="58"/>
    </location>
</feature>
<dbReference type="Pfam" id="PF01991">
    <property type="entry name" value="vATP-synt_E"/>
    <property type="match status" value="1"/>
</dbReference>
<dbReference type="SUPFAM" id="SSF160527">
    <property type="entry name" value="V-type ATPase subunit E-like"/>
    <property type="match status" value="1"/>
</dbReference>
<keyword evidence="3" id="KW-0406">Ion transport</keyword>
<proteinExistence type="inferred from homology"/>
<comment type="similarity">
    <text evidence="1">Belongs to the V-ATPase E subunit family.</text>
</comment>
<evidence type="ECO:0000256" key="4">
    <source>
        <dbReference type="SAM" id="Coils"/>
    </source>
</evidence>
<reference evidence="5 6" key="1">
    <citation type="submission" date="2016-11" db="EMBL/GenBank/DDBJ databases">
        <authorList>
            <person name="Jaros S."/>
            <person name="Januszkiewicz K."/>
            <person name="Wedrychowicz H."/>
        </authorList>
    </citation>
    <scope>NUCLEOTIDE SEQUENCE [LARGE SCALE GENOMIC DNA]</scope>
    <source>
        <strain evidence="5 6">DSM 13106</strain>
    </source>
</reference>
<sequence length="209" mass="24739">MITVEDKLNIFYKMVLEREKESFEKILDEIEEKNKIALDEHKNKVSLKRDEMIEKKKKSGKIMKEQKISQAIVETRQKIFRKKEELLEDLLLSIKEKSKVFVCSKEYENYLLRELESILNEVEGKNIVLYLKLEDNKKYGDSIINLANKLNIKITFKEANENIVGGFLIFDEDKTYLIDETFKIKIEENKYLVGEKLYETLEKAGDILD</sequence>
<evidence type="ECO:0000256" key="1">
    <source>
        <dbReference type="ARBA" id="ARBA00005901"/>
    </source>
</evidence>
<keyword evidence="6" id="KW-1185">Reference proteome</keyword>
<name>A0A1M5VUP6_9FIRM</name>
<dbReference type="Proteomes" id="UP000184389">
    <property type="component" value="Unassembled WGS sequence"/>
</dbReference>
<evidence type="ECO:0000313" key="5">
    <source>
        <dbReference type="EMBL" id="SHH78927.1"/>
    </source>
</evidence>
<gene>
    <name evidence="5" type="ORF">SAMN02745180_01063</name>
</gene>
<dbReference type="GO" id="GO:0033178">
    <property type="term" value="C:proton-transporting two-sector ATPase complex, catalytic domain"/>
    <property type="evidence" value="ECO:0007669"/>
    <property type="project" value="InterPro"/>
</dbReference>
<dbReference type="OrthoDB" id="1725377at2"/>
<keyword evidence="2" id="KW-0813">Transport</keyword>
<dbReference type="InterPro" id="IPR038495">
    <property type="entry name" value="ATPase_E_C"/>
</dbReference>
<dbReference type="EMBL" id="FQXR01000004">
    <property type="protein sequence ID" value="SHH78927.1"/>
    <property type="molecule type" value="Genomic_DNA"/>
</dbReference>
<organism evidence="5 6">
    <name type="scientific">Sporanaerobacter acetigenes DSM 13106</name>
    <dbReference type="NCBI Taxonomy" id="1123281"/>
    <lineage>
        <taxon>Bacteria</taxon>
        <taxon>Bacillati</taxon>
        <taxon>Bacillota</taxon>
        <taxon>Tissierellia</taxon>
        <taxon>Tissierellales</taxon>
        <taxon>Sporanaerobacteraceae</taxon>
        <taxon>Sporanaerobacter</taxon>
    </lineage>
</organism>
<evidence type="ECO:0000256" key="3">
    <source>
        <dbReference type="ARBA" id="ARBA00023065"/>
    </source>
</evidence>
<dbReference type="InterPro" id="IPR002842">
    <property type="entry name" value="ATPase_V1_Esu"/>
</dbReference>
<dbReference type="STRING" id="1123281.SAMN02745180_01063"/>